<dbReference type="AlphaFoldDB" id="A0A2H0WBM9"/>
<evidence type="ECO:0000256" key="1">
    <source>
        <dbReference type="SAM" id="Phobius"/>
    </source>
</evidence>
<protein>
    <recommendedName>
        <fullName evidence="4">PilN domain-containing protein</fullName>
    </recommendedName>
</protein>
<dbReference type="InterPro" id="IPR052534">
    <property type="entry name" value="Extracell_DNA_Util/SecSys_Comp"/>
</dbReference>
<comment type="caution">
    <text evidence="2">The sequence shown here is derived from an EMBL/GenBank/DDBJ whole genome shotgun (WGS) entry which is preliminary data.</text>
</comment>
<gene>
    <name evidence="2" type="ORF">COT75_02270</name>
</gene>
<evidence type="ECO:0008006" key="4">
    <source>
        <dbReference type="Google" id="ProtNLM"/>
    </source>
</evidence>
<dbReference type="InterPro" id="IPR007813">
    <property type="entry name" value="PilN"/>
</dbReference>
<dbReference type="Pfam" id="PF05137">
    <property type="entry name" value="PilN"/>
    <property type="match status" value="1"/>
</dbReference>
<keyword evidence="1" id="KW-0812">Transmembrane</keyword>
<dbReference type="EMBL" id="PEZT01000012">
    <property type="protein sequence ID" value="PIS09309.1"/>
    <property type="molecule type" value="Genomic_DNA"/>
</dbReference>
<accession>A0A2H0WBM9</accession>
<dbReference type="Proteomes" id="UP000230093">
    <property type="component" value="Unassembled WGS sequence"/>
</dbReference>
<sequence>MAAQKKSINFLLKESELEKNAFGKILKWSLNIGRYIVIFTELIVIIIFVLRFKLDQDLNDLRGEIEEKMAIVIASAELENEVRFVQKRLKSVSSIQNGETEFSSIINELTQLTPLEVVFDNLDLNENSVSFTGTSLSNAGLATLLSGLKSNDSFEKIDLGSVTSGGEKDPGLKFRITASLTK</sequence>
<evidence type="ECO:0000313" key="3">
    <source>
        <dbReference type="Proteomes" id="UP000230093"/>
    </source>
</evidence>
<proteinExistence type="predicted"/>
<keyword evidence="1" id="KW-0472">Membrane</keyword>
<feature type="transmembrane region" description="Helical" evidence="1">
    <location>
        <begin position="32"/>
        <end position="52"/>
    </location>
</feature>
<evidence type="ECO:0000313" key="2">
    <source>
        <dbReference type="EMBL" id="PIS09309.1"/>
    </source>
</evidence>
<name>A0A2H0WBM9_9BACT</name>
<keyword evidence="1" id="KW-1133">Transmembrane helix</keyword>
<organism evidence="2 3">
    <name type="scientific">Candidatus Beckwithbacteria bacterium CG10_big_fil_rev_8_21_14_0_10_34_10</name>
    <dbReference type="NCBI Taxonomy" id="1974495"/>
    <lineage>
        <taxon>Bacteria</taxon>
        <taxon>Candidatus Beckwithiibacteriota</taxon>
    </lineage>
</organism>
<dbReference type="PANTHER" id="PTHR40278">
    <property type="entry name" value="DNA UTILIZATION PROTEIN HOFN"/>
    <property type="match status" value="1"/>
</dbReference>
<reference evidence="3" key="1">
    <citation type="submission" date="2017-09" db="EMBL/GenBank/DDBJ databases">
        <title>Depth-based differentiation of microbial function through sediment-hosted aquifers and enrichment of novel symbionts in the deep terrestrial subsurface.</title>
        <authorList>
            <person name="Probst A.J."/>
            <person name="Ladd B."/>
            <person name="Jarett J.K."/>
            <person name="Geller-Mcgrath D.E."/>
            <person name="Sieber C.M.K."/>
            <person name="Emerson J.B."/>
            <person name="Anantharaman K."/>
            <person name="Thomas B.C."/>
            <person name="Malmstrom R."/>
            <person name="Stieglmeier M."/>
            <person name="Klingl A."/>
            <person name="Woyke T."/>
            <person name="Ryan C.M."/>
            <person name="Banfield J.F."/>
        </authorList>
    </citation>
    <scope>NUCLEOTIDE SEQUENCE [LARGE SCALE GENOMIC DNA]</scope>
</reference>
<dbReference type="PANTHER" id="PTHR40278:SF1">
    <property type="entry name" value="DNA UTILIZATION PROTEIN HOFN"/>
    <property type="match status" value="1"/>
</dbReference>